<dbReference type="InterPro" id="IPR036737">
    <property type="entry name" value="OmpA-like_sf"/>
</dbReference>
<feature type="compositionally biased region" description="Low complexity" evidence="1">
    <location>
        <begin position="120"/>
        <end position="129"/>
    </location>
</feature>
<dbReference type="EMBL" id="FLUO01000001">
    <property type="protein sequence ID" value="SBV97773.1"/>
    <property type="molecule type" value="Genomic_DNA"/>
</dbReference>
<dbReference type="SUPFAM" id="SSF103088">
    <property type="entry name" value="OmpA-like"/>
    <property type="match status" value="1"/>
</dbReference>
<feature type="region of interest" description="Disordered" evidence="1">
    <location>
        <begin position="103"/>
        <end position="129"/>
    </location>
</feature>
<name>A0A212JE96_9PROT</name>
<dbReference type="InterPro" id="IPR006665">
    <property type="entry name" value="OmpA-like"/>
</dbReference>
<protein>
    <submittedName>
        <fullName evidence="3">Putative Lysophospholipase</fullName>
    </submittedName>
</protein>
<feature type="region of interest" description="Disordered" evidence="1">
    <location>
        <begin position="202"/>
        <end position="251"/>
    </location>
</feature>
<accession>A0A212JE96</accession>
<evidence type="ECO:0000313" key="3">
    <source>
        <dbReference type="EMBL" id="SBV97773.1"/>
    </source>
</evidence>
<dbReference type="Gene3D" id="3.30.1330.60">
    <property type="entry name" value="OmpA-like domain"/>
    <property type="match status" value="1"/>
</dbReference>
<evidence type="ECO:0000256" key="1">
    <source>
        <dbReference type="SAM" id="MobiDB-lite"/>
    </source>
</evidence>
<reference evidence="3" key="1">
    <citation type="submission" date="2016-04" db="EMBL/GenBank/DDBJ databases">
        <authorList>
            <person name="Evans L.H."/>
            <person name="Alamgir A."/>
            <person name="Owens N."/>
            <person name="Weber N.D."/>
            <person name="Virtaneva K."/>
            <person name="Barbian K."/>
            <person name="Babar A."/>
            <person name="Rosenke K."/>
        </authorList>
    </citation>
    <scope>NUCLEOTIDE SEQUENCE</scope>
    <source>
        <strain evidence="3">86</strain>
    </source>
</reference>
<dbReference type="AlphaFoldDB" id="A0A212JE96"/>
<proteinExistence type="predicted"/>
<dbReference type="Pfam" id="PF00691">
    <property type="entry name" value="OmpA"/>
    <property type="match status" value="1"/>
</dbReference>
<feature type="domain" description="OmpA-like" evidence="2">
    <location>
        <begin position="275"/>
        <end position="354"/>
    </location>
</feature>
<organism evidence="3">
    <name type="scientific">uncultured Alphaproteobacteria bacterium</name>
    <dbReference type="NCBI Taxonomy" id="91750"/>
    <lineage>
        <taxon>Bacteria</taxon>
        <taxon>Pseudomonadati</taxon>
        <taxon>Pseudomonadota</taxon>
        <taxon>Alphaproteobacteria</taxon>
        <taxon>environmental samples</taxon>
    </lineage>
</organism>
<gene>
    <name evidence="3" type="ORF">KL86APRO_10928</name>
</gene>
<evidence type="ECO:0000259" key="2">
    <source>
        <dbReference type="Pfam" id="PF00691"/>
    </source>
</evidence>
<sequence length="369" mass="37622">MTHRTIRDWFAVAGAALALTLPLPASALVLVGGKGPSVTVDTSVIDAPARRFTLAPQPGGLLVPGERLAPGSRVHLVPPGQSPTRKLTLTPPSGASARRLLPGSGRVVLTPPPGVTPILAPTRSASRRAPTAAEIEAEVSAETAAEPVRAEKPAPITRPAPAPIAKPAPAPVFVAPPAPAPVAELPAEPTPIAPVEPVAPPAAAGVPAPPPPAAPDMPAPPAIAAPEPPPVPAAPAPAPETPRVAAVAPPSVPAVPQPPAAAEATTPTATVALAFEAEDARLNETHRILLKDVVARLSEEPEANVQLLAYAQGENRSKARRLSLSRALAVRSYLLSQDVRNTRIEVRALGDQVPPGGKPDRVDVVIEKP</sequence>
<feature type="compositionally biased region" description="Pro residues" evidence="1">
    <location>
        <begin position="207"/>
        <end position="240"/>
    </location>
</feature>